<feature type="transmembrane region" description="Helical" evidence="1">
    <location>
        <begin position="12"/>
        <end position="32"/>
    </location>
</feature>
<evidence type="ECO:0000256" key="1">
    <source>
        <dbReference type="SAM" id="Phobius"/>
    </source>
</evidence>
<evidence type="ECO:0000313" key="3">
    <source>
        <dbReference type="EMBL" id="SFF93036.1"/>
    </source>
</evidence>
<dbReference type="Proteomes" id="UP000246114">
    <property type="component" value="Unassembled WGS sequence"/>
</dbReference>
<dbReference type="OrthoDB" id="1906601at2"/>
<dbReference type="GeneID" id="90544533"/>
<dbReference type="eggNOG" id="ENOG5030GP4">
    <property type="taxonomic scope" value="Bacteria"/>
</dbReference>
<organism evidence="3 4">
    <name type="scientific">Clostridium cadaveris</name>
    <dbReference type="NCBI Taxonomy" id="1529"/>
    <lineage>
        <taxon>Bacteria</taxon>
        <taxon>Bacillati</taxon>
        <taxon>Bacillota</taxon>
        <taxon>Clostridia</taxon>
        <taxon>Eubacteriales</taxon>
        <taxon>Clostridiaceae</taxon>
        <taxon>Clostridium</taxon>
    </lineage>
</organism>
<dbReference type="EMBL" id="QAMZ01000043">
    <property type="protein sequence ID" value="PWL53002.1"/>
    <property type="molecule type" value="Genomic_DNA"/>
</dbReference>
<name>A0A1I2MUM6_9CLOT</name>
<evidence type="ECO:0000313" key="2">
    <source>
        <dbReference type="EMBL" id="PWL53002.1"/>
    </source>
</evidence>
<reference evidence="3 4" key="1">
    <citation type="submission" date="2016-10" db="EMBL/GenBank/DDBJ databases">
        <authorList>
            <person name="de Groot N.N."/>
        </authorList>
    </citation>
    <scope>NUCLEOTIDE SEQUENCE [LARGE SCALE GENOMIC DNA]</scope>
    <source>
        <strain evidence="3 4">NLAE-zl-G419</strain>
    </source>
</reference>
<dbReference type="Proteomes" id="UP000182135">
    <property type="component" value="Unassembled WGS sequence"/>
</dbReference>
<gene>
    <name evidence="2" type="ORF">DBY38_09005</name>
    <name evidence="3" type="ORF">SAMN04487885_1169</name>
</gene>
<keyword evidence="1" id="KW-1133">Transmembrane helix</keyword>
<protein>
    <submittedName>
        <fullName evidence="3">Uncharacterized protein</fullName>
    </submittedName>
</protein>
<dbReference type="RefSeq" id="WP_027638045.1">
    <property type="nucleotide sequence ID" value="NZ_BAAACD010000024.1"/>
</dbReference>
<evidence type="ECO:0000313" key="5">
    <source>
        <dbReference type="Proteomes" id="UP000246114"/>
    </source>
</evidence>
<evidence type="ECO:0000313" key="4">
    <source>
        <dbReference type="Proteomes" id="UP000182135"/>
    </source>
</evidence>
<proteinExistence type="predicted"/>
<keyword evidence="1" id="KW-0812">Transmembrane</keyword>
<accession>A0A1I2MUM6</accession>
<keyword evidence="4" id="KW-1185">Reference proteome</keyword>
<dbReference type="EMBL" id="FOOE01000016">
    <property type="protein sequence ID" value="SFF93036.1"/>
    <property type="molecule type" value="Genomic_DNA"/>
</dbReference>
<keyword evidence="1" id="KW-0472">Membrane</keyword>
<dbReference type="AlphaFoldDB" id="A0A1I2MUM6"/>
<reference evidence="2 5" key="2">
    <citation type="submission" date="2018-03" db="EMBL/GenBank/DDBJ databases">
        <title>The uncultured portion of the human microbiome is neutrally assembled.</title>
        <authorList>
            <person name="Jeraldo P."/>
            <person name="Boardman L."/>
            <person name="White B.A."/>
            <person name="Nelson H."/>
            <person name="Goldenfeld N."/>
            <person name="Chia N."/>
        </authorList>
    </citation>
    <scope>NUCLEOTIDE SEQUENCE [LARGE SCALE GENOMIC DNA]</scope>
    <source>
        <strain evidence="2">CIM:MAG 903</strain>
    </source>
</reference>
<sequence>MKNNNKIKKFFIILLSVIVILSSILMFCYYNYFYPKTETKSINSKINLSTSDIALKFIPKDFKFSLSEISVESRTKFTEEELTDIFITTINELPEAKEYLNGISVKISDDHITIYLNGKYHNLPIGGKLSFTAYNKGEKGIFHYEEGKIGFFNIPKEVLFENLEDNLFFQFNKDSGDIILSFPALNQLQVTKVKTVNKALEIDFKGILSLKK</sequence>